<reference evidence="2 3" key="1">
    <citation type="submission" date="2016-02" db="EMBL/GenBank/DDBJ databases">
        <title>Genome sequence of Clostridium tepidiprofundi DSM 19306.</title>
        <authorList>
            <person name="Poehlein A."/>
            <person name="Daniel R."/>
        </authorList>
    </citation>
    <scope>NUCLEOTIDE SEQUENCE [LARGE SCALE GENOMIC DNA]</scope>
    <source>
        <strain evidence="2 3">DSM 19306</strain>
    </source>
</reference>
<evidence type="ECO:0000313" key="2">
    <source>
        <dbReference type="EMBL" id="KYH35300.1"/>
    </source>
</evidence>
<sequence length="91" mass="10855">MPGYSYDVEGEAIAYGYIKLKHHIKREHGVIVNHKKMHRLCKELDILRLQREIKEKTKKHIAVNRTITGSNQLWEMDLKYGYIHGKDIFFM</sequence>
<accession>A0A151B696</accession>
<dbReference type="STRING" id="1121338.CLTEP_07040"/>
<organism evidence="2 3">
    <name type="scientific">Clostridium tepidiprofundi DSM 19306</name>
    <dbReference type="NCBI Taxonomy" id="1121338"/>
    <lineage>
        <taxon>Bacteria</taxon>
        <taxon>Bacillati</taxon>
        <taxon>Bacillota</taxon>
        <taxon>Clostridia</taxon>
        <taxon>Eubacteriales</taxon>
        <taxon>Clostridiaceae</taxon>
        <taxon>Clostridium</taxon>
    </lineage>
</organism>
<evidence type="ECO:0000259" key="1">
    <source>
        <dbReference type="Pfam" id="PF13276"/>
    </source>
</evidence>
<gene>
    <name evidence="2" type="ORF">CLTEP_07040</name>
</gene>
<protein>
    <recommendedName>
        <fullName evidence="1">HTH-like domain-containing protein</fullName>
    </recommendedName>
</protein>
<dbReference type="EMBL" id="LTBA01000004">
    <property type="protein sequence ID" value="KYH35300.1"/>
    <property type="molecule type" value="Genomic_DNA"/>
</dbReference>
<dbReference type="PATRIC" id="fig|1121338.3.peg.714"/>
<dbReference type="AlphaFoldDB" id="A0A151B696"/>
<feature type="domain" description="HTH-like" evidence="1">
    <location>
        <begin position="14"/>
        <end position="51"/>
    </location>
</feature>
<dbReference type="InterPro" id="IPR025948">
    <property type="entry name" value="HTH-like_dom"/>
</dbReference>
<dbReference type="Pfam" id="PF13276">
    <property type="entry name" value="HTH_21"/>
    <property type="match status" value="1"/>
</dbReference>
<comment type="caution">
    <text evidence="2">The sequence shown here is derived from an EMBL/GenBank/DDBJ whole genome shotgun (WGS) entry which is preliminary data.</text>
</comment>
<evidence type="ECO:0000313" key="3">
    <source>
        <dbReference type="Proteomes" id="UP000075531"/>
    </source>
</evidence>
<dbReference type="RefSeq" id="WP_066822669.1">
    <property type="nucleotide sequence ID" value="NZ_LTBA01000004.1"/>
</dbReference>
<proteinExistence type="predicted"/>
<dbReference type="Proteomes" id="UP000075531">
    <property type="component" value="Unassembled WGS sequence"/>
</dbReference>
<keyword evidence="3" id="KW-1185">Reference proteome</keyword>
<name>A0A151B696_9CLOT</name>